<dbReference type="PROSITE" id="PS50157">
    <property type="entry name" value="ZINC_FINGER_C2H2_2"/>
    <property type="match status" value="1"/>
</dbReference>
<keyword evidence="1" id="KW-0479">Metal-binding</keyword>
<feature type="compositionally biased region" description="Low complexity" evidence="2">
    <location>
        <begin position="233"/>
        <end position="243"/>
    </location>
</feature>
<feature type="compositionally biased region" description="Polar residues" evidence="2">
    <location>
        <begin position="119"/>
        <end position="128"/>
    </location>
</feature>
<feature type="region of interest" description="Disordered" evidence="2">
    <location>
        <begin position="176"/>
        <end position="216"/>
    </location>
</feature>
<comment type="caution">
    <text evidence="4">The sequence shown here is derived from an EMBL/GenBank/DDBJ whole genome shotgun (WGS) entry which is preliminary data.</text>
</comment>
<dbReference type="GO" id="GO:0006357">
    <property type="term" value="P:regulation of transcription by RNA polymerase II"/>
    <property type="evidence" value="ECO:0007669"/>
    <property type="project" value="TreeGrafter"/>
</dbReference>
<feature type="compositionally biased region" description="Basic and acidic residues" evidence="2">
    <location>
        <begin position="43"/>
        <end position="53"/>
    </location>
</feature>
<feature type="compositionally biased region" description="Polar residues" evidence="2">
    <location>
        <begin position="355"/>
        <end position="365"/>
    </location>
</feature>
<dbReference type="SMART" id="SM00355">
    <property type="entry name" value="ZnF_C2H2"/>
    <property type="match status" value="3"/>
</dbReference>
<gene>
    <name evidence="4" type="ORF">EG328_005363</name>
</gene>
<organism evidence="4 5">
    <name type="scientific">Venturia inaequalis</name>
    <name type="common">Apple scab fungus</name>
    <dbReference type="NCBI Taxonomy" id="5025"/>
    <lineage>
        <taxon>Eukaryota</taxon>
        <taxon>Fungi</taxon>
        <taxon>Dikarya</taxon>
        <taxon>Ascomycota</taxon>
        <taxon>Pezizomycotina</taxon>
        <taxon>Dothideomycetes</taxon>
        <taxon>Pleosporomycetidae</taxon>
        <taxon>Venturiales</taxon>
        <taxon>Venturiaceae</taxon>
        <taxon>Venturia</taxon>
    </lineage>
</organism>
<dbReference type="PANTHER" id="PTHR46179">
    <property type="entry name" value="ZINC FINGER PROTEIN"/>
    <property type="match status" value="1"/>
</dbReference>
<evidence type="ECO:0000259" key="3">
    <source>
        <dbReference type="PROSITE" id="PS50157"/>
    </source>
</evidence>
<feature type="compositionally biased region" description="Acidic residues" evidence="2">
    <location>
        <begin position="136"/>
        <end position="145"/>
    </location>
</feature>
<dbReference type="Proteomes" id="UP000447873">
    <property type="component" value="Unassembled WGS sequence"/>
</dbReference>
<keyword evidence="1" id="KW-0863">Zinc-finger</keyword>
<keyword evidence="1" id="KW-0862">Zinc</keyword>
<dbReference type="SUPFAM" id="SSF57667">
    <property type="entry name" value="beta-beta-alpha zinc fingers"/>
    <property type="match status" value="1"/>
</dbReference>
<sequence length="612" mass="67698">MSSEPEPGPIFRCNMAFATTETPKGMSFSVQHHEEEGDQNTSDEDHFATGDRLKKVKVTLSPERSPDHLAQPVVSPSSARFSKRTKRKKLKASVSDSYLLSWMAPNRPDIAKDAGTRTLVVNSPSPSGDESMPDVSDIEEEEEDLDTRLAREMEEKEVDDLEKERLAAQRRVEFESQRALDEARDQQNRLVEEEKRRIEEEARELQQQRERERIDDEEMVRVEQEKLELERTAQLALAQAEEQSGSPTDDTVKSALSNGGLYITVPNRSKDTFHPPLHTNGLQTPQEPRRMSLSHHQTSPQSAYPQQDQSADRKLPALQSPGTTDGPGSPQSGKLPGFANIAQIAEKANGEISRQRQQSISTMSAPSPYAMRSPHAYSFTHPSPVASETSPRGMGMTSPHAFYPSNRRPSVAGDYPNGMPSASSTDNSYASASTDGYSPSTNPTPQSDAPHRLSIDGAMAEGRPILPPPIPSVQHLAISAIPPHGPPGGFTCDFPGCTAQAFQTQYLLNSHANVHSSNRPHFCPVATCPRGPGGKGFKRKNEMIRHGLVHDSPGYVCPFCPDREHKYPRPDNLQRHVRVHHVEVSKEDPQLRSVLAQRPEGGNRGRRRRLGS</sequence>
<dbReference type="AlphaFoldDB" id="A0A8H3YSB5"/>
<dbReference type="Gene3D" id="3.30.160.60">
    <property type="entry name" value="Classic Zinc Finger"/>
    <property type="match status" value="1"/>
</dbReference>
<feature type="compositionally biased region" description="Polar residues" evidence="2">
    <location>
        <begin position="244"/>
        <end position="257"/>
    </location>
</feature>
<evidence type="ECO:0000256" key="1">
    <source>
        <dbReference type="PROSITE-ProRule" id="PRU00042"/>
    </source>
</evidence>
<dbReference type="EMBL" id="WNWS01000288">
    <property type="protein sequence ID" value="KAE9971785.1"/>
    <property type="molecule type" value="Genomic_DNA"/>
</dbReference>
<feature type="region of interest" description="Disordered" evidence="2">
    <location>
        <begin position="233"/>
        <end position="450"/>
    </location>
</feature>
<protein>
    <recommendedName>
        <fullName evidence="3">C2H2-type domain-containing protein</fullName>
    </recommendedName>
</protein>
<feature type="region of interest" description="Disordered" evidence="2">
    <location>
        <begin position="22"/>
        <end position="87"/>
    </location>
</feature>
<name>A0A8H3YSB5_VENIN</name>
<dbReference type="GO" id="GO:0008270">
    <property type="term" value="F:zinc ion binding"/>
    <property type="evidence" value="ECO:0007669"/>
    <property type="project" value="UniProtKB-KW"/>
</dbReference>
<proteinExistence type="predicted"/>
<evidence type="ECO:0000313" key="4">
    <source>
        <dbReference type="EMBL" id="KAE9971785.1"/>
    </source>
</evidence>
<reference evidence="4 5" key="1">
    <citation type="submission" date="2018-12" db="EMBL/GenBank/DDBJ databases">
        <title>Venturia inaequalis Genome Resource.</title>
        <authorList>
            <person name="Lichtner F.J."/>
        </authorList>
    </citation>
    <scope>NUCLEOTIDE SEQUENCE [LARGE SCALE GENOMIC DNA]</scope>
    <source>
        <strain evidence="4 5">120213</strain>
    </source>
</reference>
<dbReference type="InterPro" id="IPR036236">
    <property type="entry name" value="Znf_C2H2_sf"/>
</dbReference>
<feature type="domain" description="C2H2-type" evidence="3">
    <location>
        <begin position="490"/>
        <end position="520"/>
    </location>
</feature>
<dbReference type="PANTHER" id="PTHR46179:SF19">
    <property type="entry name" value="C2H2 FINGER DOMAIN TRANSCRIPTION FACTOR (EUROFUNG)-RELATED"/>
    <property type="match status" value="1"/>
</dbReference>
<feature type="compositionally biased region" description="Polar residues" evidence="2">
    <location>
        <begin position="294"/>
        <end position="309"/>
    </location>
</feature>
<accession>A0A8H3YSB5</accession>
<evidence type="ECO:0000256" key="2">
    <source>
        <dbReference type="SAM" id="MobiDB-lite"/>
    </source>
</evidence>
<feature type="compositionally biased region" description="Polar residues" evidence="2">
    <location>
        <begin position="420"/>
        <end position="447"/>
    </location>
</feature>
<dbReference type="InterPro" id="IPR013087">
    <property type="entry name" value="Znf_C2H2_type"/>
</dbReference>
<evidence type="ECO:0000313" key="5">
    <source>
        <dbReference type="Proteomes" id="UP000447873"/>
    </source>
</evidence>
<feature type="region of interest" description="Disordered" evidence="2">
    <location>
        <begin position="108"/>
        <end position="145"/>
    </location>
</feature>
<dbReference type="GO" id="GO:0005634">
    <property type="term" value="C:nucleus"/>
    <property type="evidence" value="ECO:0007669"/>
    <property type="project" value="TreeGrafter"/>
</dbReference>
<dbReference type="InterPro" id="IPR051061">
    <property type="entry name" value="Zinc_finger_trans_reg"/>
</dbReference>